<evidence type="ECO:0000313" key="3">
    <source>
        <dbReference type="Proteomes" id="UP001589750"/>
    </source>
</evidence>
<reference evidence="2 3" key="1">
    <citation type="submission" date="2024-09" db="EMBL/GenBank/DDBJ databases">
        <authorList>
            <person name="Sun Q."/>
            <person name="Mori K."/>
        </authorList>
    </citation>
    <scope>NUCLEOTIDE SEQUENCE [LARGE SCALE GENOMIC DNA]</scope>
    <source>
        <strain evidence="2 3">JCM 9626</strain>
    </source>
</reference>
<feature type="compositionally biased region" description="Polar residues" evidence="1">
    <location>
        <begin position="1"/>
        <end position="12"/>
    </location>
</feature>
<gene>
    <name evidence="2" type="ORF">ACFFRI_19945</name>
</gene>
<evidence type="ECO:0000313" key="2">
    <source>
        <dbReference type="EMBL" id="MFB9315331.1"/>
    </source>
</evidence>
<keyword evidence="3" id="KW-1185">Reference proteome</keyword>
<accession>A0ABV5KF15</accession>
<sequence length="73" mass="7933">MRQTPPSRTTVTLHELPAPAPSPAPAVVPVVTSGALPEREQVVFVTNAVRRRGGLRSRAEQQHHRPVLAVVVR</sequence>
<comment type="caution">
    <text evidence="2">The sequence shown here is derived from an EMBL/GenBank/DDBJ whole genome shotgun (WGS) entry which is preliminary data.</text>
</comment>
<dbReference type="Proteomes" id="UP001589750">
    <property type="component" value="Unassembled WGS sequence"/>
</dbReference>
<feature type="region of interest" description="Disordered" evidence="1">
    <location>
        <begin position="1"/>
        <end position="24"/>
    </location>
</feature>
<name>A0ABV5KF15_9ACTN</name>
<organism evidence="2 3">
    <name type="scientific">Nocardioides plantarum</name>
    <dbReference type="NCBI Taxonomy" id="29299"/>
    <lineage>
        <taxon>Bacteria</taxon>
        <taxon>Bacillati</taxon>
        <taxon>Actinomycetota</taxon>
        <taxon>Actinomycetes</taxon>
        <taxon>Propionibacteriales</taxon>
        <taxon>Nocardioidaceae</taxon>
        <taxon>Nocardioides</taxon>
    </lineage>
</organism>
<protein>
    <submittedName>
        <fullName evidence="2">Uncharacterized protein</fullName>
    </submittedName>
</protein>
<dbReference type="EMBL" id="JBHMDG010000034">
    <property type="protein sequence ID" value="MFB9315331.1"/>
    <property type="molecule type" value="Genomic_DNA"/>
</dbReference>
<evidence type="ECO:0000256" key="1">
    <source>
        <dbReference type="SAM" id="MobiDB-lite"/>
    </source>
</evidence>
<proteinExistence type="predicted"/>
<dbReference type="RefSeq" id="WP_140009333.1">
    <property type="nucleotide sequence ID" value="NZ_JBHMDG010000034.1"/>
</dbReference>